<evidence type="ECO:0000256" key="7">
    <source>
        <dbReference type="ARBA" id="ARBA00023136"/>
    </source>
</evidence>
<proteinExistence type="inferred from homology"/>
<keyword evidence="13" id="KW-1185">Reference proteome</keyword>
<accession>A0AAE2ZJN8</accession>
<gene>
    <name evidence="9" type="primary">ftsQ</name>
    <name evidence="12" type="ORF">K1W69_01140</name>
</gene>
<evidence type="ECO:0000256" key="2">
    <source>
        <dbReference type="ARBA" id="ARBA00022475"/>
    </source>
</evidence>
<dbReference type="InterPro" id="IPR013685">
    <property type="entry name" value="POTRA_FtsQ_type"/>
</dbReference>
<evidence type="ECO:0000313" key="12">
    <source>
        <dbReference type="EMBL" id="MBW8635775.1"/>
    </source>
</evidence>
<dbReference type="GO" id="GO:0090529">
    <property type="term" value="P:cell septum assembly"/>
    <property type="evidence" value="ECO:0007669"/>
    <property type="project" value="InterPro"/>
</dbReference>
<comment type="similarity">
    <text evidence="9">Belongs to the FtsQ/DivIB family. FtsQ subfamily.</text>
</comment>
<keyword evidence="10" id="KW-0175">Coiled coil</keyword>
<dbReference type="InterPro" id="IPR005548">
    <property type="entry name" value="Cell_div_FtsQ/DivIB_C"/>
</dbReference>
<dbReference type="GO" id="GO:0043093">
    <property type="term" value="P:FtsZ-dependent cytokinesis"/>
    <property type="evidence" value="ECO:0007669"/>
    <property type="project" value="UniProtKB-UniRule"/>
</dbReference>
<dbReference type="Pfam" id="PF08478">
    <property type="entry name" value="POTRA_1"/>
    <property type="match status" value="1"/>
</dbReference>
<comment type="function">
    <text evidence="9">Essential cell division protein.</text>
</comment>
<dbReference type="RefSeq" id="WP_220226495.1">
    <property type="nucleotide sequence ID" value="NZ_JAICBX010000001.1"/>
</dbReference>
<comment type="caution">
    <text evidence="12">The sequence shown here is derived from an EMBL/GenBank/DDBJ whole genome shotgun (WGS) entry which is preliminary data.</text>
</comment>
<dbReference type="Proteomes" id="UP001196509">
    <property type="component" value="Unassembled WGS sequence"/>
</dbReference>
<dbReference type="PANTHER" id="PTHR35851:SF1">
    <property type="entry name" value="CELL DIVISION PROTEIN FTSQ"/>
    <property type="match status" value="1"/>
</dbReference>
<dbReference type="Gene3D" id="3.10.20.310">
    <property type="entry name" value="membrane protein fhac"/>
    <property type="match status" value="1"/>
</dbReference>
<keyword evidence="2 9" id="KW-1003">Cell membrane</keyword>
<dbReference type="EMBL" id="JAICBX010000001">
    <property type="protein sequence ID" value="MBW8635775.1"/>
    <property type="molecule type" value="Genomic_DNA"/>
</dbReference>
<dbReference type="GO" id="GO:0005886">
    <property type="term" value="C:plasma membrane"/>
    <property type="evidence" value="ECO:0007669"/>
    <property type="project" value="UniProtKB-SubCell"/>
</dbReference>
<dbReference type="InterPro" id="IPR026579">
    <property type="entry name" value="FtsQ"/>
</dbReference>
<dbReference type="InterPro" id="IPR034746">
    <property type="entry name" value="POTRA"/>
</dbReference>
<dbReference type="GO" id="GO:0032153">
    <property type="term" value="C:cell division site"/>
    <property type="evidence" value="ECO:0007669"/>
    <property type="project" value="UniProtKB-UniRule"/>
</dbReference>
<evidence type="ECO:0000256" key="3">
    <source>
        <dbReference type="ARBA" id="ARBA00022519"/>
    </source>
</evidence>
<reference evidence="12" key="1">
    <citation type="submission" date="2021-08" db="EMBL/GenBank/DDBJ databases">
        <title>Hoeflea bacterium WL0058 sp. nov., isolated from the sediment.</title>
        <authorList>
            <person name="Wang L."/>
            <person name="Zhang D."/>
        </authorList>
    </citation>
    <scope>NUCLEOTIDE SEQUENCE</scope>
    <source>
        <strain evidence="12">WL0058</strain>
    </source>
</reference>
<feature type="transmembrane region" description="Helical" evidence="9">
    <location>
        <begin position="58"/>
        <end position="78"/>
    </location>
</feature>
<keyword evidence="8 9" id="KW-0131">Cell cycle</keyword>
<evidence type="ECO:0000256" key="5">
    <source>
        <dbReference type="ARBA" id="ARBA00022692"/>
    </source>
</evidence>
<keyword evidence="4 9" id="KW-0132">Cell division</keyword>
<keyword evidence="6 9" id="KW-1133">Transmembrane helix</keyword>
<evidence type="ECO:0000313" key="13">
    <source>
        <dbReference type="Proteomes" id="UP001196509"/>
    </source>
</evidence>
<dbReference type="Gene3D" id="3.40.50.11690">
    <property type="entry name" value="Cell division protein FtsQ/DivIB"/>
    <property type="match status" value="1"/>
</dbReference>
<dbReference type="PANTHER" id="PTHR35851">
    <property type="entry name" value="CELL DIVISION PROTEIN FTSQ"/>
    <property type="match status" value="1"/>
</dbReference>
<keyword evidence="3 9" id="KW-0997">Cell inner membrane</keyword>
<name>A0AAE2ZJN8_9HYPH</name>
<dbReference type="PROSITE" id="PS51779">
    <property type="entry name" value="POTRA"/>
    <property type="match status" value="1"/>
</dbReference>
<dbReference type="HAMAP" id="MF_00911">
    <property type="entry name" value="FtsQ_subfam"/>
    <property type="match status" value="1"/>
</dbReference>
<protein>
    <recommendedName>
        <fullName evidence="9">Cell division protein FtsQ</fullName>
    </recommendedName>
</protein>
<dbReference type="AlphaFoldDB" id="A0AAE2ZJN8"/>
<evidence type="ECO:0000256" key="10">
    <source>
        <dbReference type="SAM" id="Coils"/>
    </source>
</evidence>
<dbReference type="Pfam" id="PF03799">
    <property type="entry name" value="FtsQ_DivIB_C"/>
    <property type="match status" value="1"/>
</dbReference>
<dbReference type="InterPro" id="IPR045335">
    <property type="entry name" value="FtsQ_C_sf"/>
</dbReference>
<evidence type="ECO:0000256" key="1">
    <source>
        <dbReference type="ARBA" id="ARBA00004370"/>
    </source>
</evidence>
<evidence type="ECO:0000256" key="8">
    <source>
        <dbReference type="ARBA" id="ARBA00023306"/>
    </source>
</evidence>
<feature type="domain" description="POTRA" evidence="11">
    <location>
        <begin position="91"/>
        <end position="160"/>
    </location>
</feature>
<evidence type="ECO:0000256" key="6">
    <source>
        <dbReference type="ARBA" id="ARBA00022989"/>
    </source>
</evidence>
<keyword evidence="7 9" id="KW-0472">Membrane</keyword>
<keyword evidence="5 9" id="KW-0812">Transmembrane</keyword>
<feature type="coiled-coil region" evidence="10">
    <location>
        <begin position="250"/>
        <end position="277"/>
    </location>
</feature>
<organism evidence="12 13">
    <name type="scientific">Flavimaribacter sediminis</name>
    <dbReference type="NCBI Taxonomy" id="2865987"/>
    <lineage>
        <taxon>Bacteria</taxon>
        <taxon>Pseudomonadati</taxon>
        <taxon>Pseudomonadota</taxon>
        <taxon>Alphaproteobacteria</taxon>
        <taxon>Hyphomicrobiales</taxon>
        <taxon>Rhizobiaceae</taxon>
        <taxon>Flavimaribacter</taxon>
    </lineage>
</organism>
<sequence>MFALTRIGRKTGRRSPRGLIAPAIDRAFVLPRPLRRPVRFFQALIDERITIPRHLGSYAASGLIGLTLIYGVAVGGHLETMLRASTSSMGFAVDDINVSGNVETSPIDVFQQIGLDGDNSSLITLDVDEARALVKQLPWVADAEVRKVYPGAIDIVLSEREAFGIWQHGKDLSLIEKNGSVIAPMAEGKFIDLPLFVGFGADQNAVEIDTLLAGWPEVKARIKAYIRVADRRWDLRLDNGVTVLLPETRAAEALNVLVAMQQEHDLLERDIKSVDLRLADRIVVGLTDGAAERRLEALDERAKILKQRSSQT</sequence>
<evidence type="ECO:0000259" key="11">
    <source>
        <dbReference type="PROSITE" id="PS51779"/>
    </source>
</evidence>
<evidence type="ECO:0000256" key="9">
    <source>
        <dbReference type="HAMAP-Rule" id="MF_00911"/>
    </source>
</evidence>
<evidence type="ECO:0000256" key="4">
    <source>
        <dbReference type="ARBA" id="ARBA00022618"/>
    </source>
</evidence>
<comment type="subcellular location">
    <subcellularLocation>
        <location evidence="9">Cell inner membrane</location>
        <topology evidence="9">Single-pass type II membrane protein</topology>
    </subcellularLocation>
    <subcellularLocation>
        <location evidence="1">Membrane</location>
    </subcellularLocation>
    <text evidence="9">Localizes to the division septum.</text>
</comment>